<evidence type="ECO:0000256" key="1">
    <source>
        <dbReference type="ARBA" id="ARBA00022737"/>
    </source>
</evidence>
<keyword evidence="5" id="KW-1185">Reference proteome</keyword>
<dbReference type="PANTHER" id="PTHR19211:SF14">
    <property type="entry name" value="ATP-BINDING CASSETTE SUB-FAMILY F MEMBER 1"/>
    <property type="match status" value="1"/>
</dbReference>
<dbReference type="InterPro" id="IPR050611">
    <property type="entry name" value="ABCF"/>
</dbReference>
<dbReference type="Pfam" id="PF00005">
    <property type="entry name" value="ABC_tran"/>
    <property type="match status" value="1"/>
</dbReference>
<organism evidence="4 5">
    <name type="scientific">Nonomuraea maheshkhaliensis</name>
    <dbReference type="NCBI Taxonomy" id="419590"/>
    <lineage>
        <taxon>Bacteria</taxon>
        <taxon>Bacillati</taxon>
        <taxon>Actinomycetota</taxon>
        <taxon>Actinomycetes</taxon>
        <taxon>Streptosporangiales</taxon>
        <taxon>Streptosporangiaceae</taxon>
        <taxon>Nonomuraea</taxon>
    </lineage>
</organism>
<feature type="compositionally biased region" description="Basic residues" evidence="2">
    <location>
        <begin position="118"/>
        <end position="152"/>
    </location>
</feature>
<proteinExistence type="predicted"/>
<feature type="compositionally biased region" description="Basic and acidic residues" evidence="2">
    <location>
        <begin position="102"/>
        <end position="117"/>
    </location>
</feature>
<evidence type="ECO:0000313" key="4">
    <source>
        <dbReference type="EMBL" id="GAA1657354.1"/>
    </source>
</evidence>
<keyword evidence="1" id="KW-0677">Repeat</keyword>
<sequence length="201" mass="21837">MATDEEAPAPPRTSFARDRSVLAPKGVTFAYPGAETPLLRDPDLHIRPGERLAVAGRNGAGKTTLAKLLTGLYTPTTGTATTPTTAAAVFQDFIRYPLPLRDNVRLGPDRTDGGPDRRARRRPDRPAGHPRRPRHPPRPVRGPAHHPTRRVHLSSATTPPETGGDRRDSRPSTHERTAERVTGRDAQASSSMPISRKVPSP</sequence>
<gene>
    <name evidence="4" type="ORF">GCM10009733_063780</name>
</gene>
<dbReference type="SUPFAM" id="SSF52540">
    <property type="entry name" value="P-loop containing nucleoside triphosphate hydrolases"/>
    <property type="match status" value="1"/>
</dbReference>
<dbReference type="PANTHER" id="PTHR19211">
    <property type="entry name" value="ATP-BINDING TRANSPORT PROTEIN-RELATED"/>
    <property type="match status" value="1"/>
</dbReference>
<name>A0ABP4RQ18_9ACTN</name>
<dbReference type="InterPro" id="IPR003439">
    <property type="entry name" value="ABC_transporter-like_ATP-bd"/>
</dbReference>
<feature type="region of interest" description="Disordered" evidence="2">
    <location>
        <begin position="101"/>
        <end position="201"/>
    </location>
</feature>
<dbReference type="InterPro" id="IPR027417">
    <property type="entry name" value="P-loop_NTPase"/>
</dbReference>
<dbReference type="Proteomes" id="UP001500064">
    <property type="component" value="Unassembled WGS sequence"/>
</dbReference>
<reference evidence="5" key="1">
    <citation type="journal article" date="2019" name="Int. J. Syst. Evol. Microbiol.">
        <title>The Global Catalogue of Microorganisms (GCM) 10K type strain sequencing project: providing services to taxonomists for standard genome sequencing and annotation.</title>
        <authorList>
            <consortium name="The Broad Institute Genomics Platform"/>
            <consortium name="The Broad Institute Genome Sequencing Center for Infectious Disease"/>
            <person name="Wu L."/>
            <person name="Ma J."/>
        </authorList>
    </citation>
    <scope>NUCLEOTIDE SEQUENCE [LARGE SCALE GENOMIC DNA]</scope>
    <source>
        <strain evidence="5">JCM 13929</strain>
    </source>
</reference>
<protein>
    <recommendedName>
        <fullName evidence="3">ABC transporter domain-containing protein</fullName>
    </recommendedName>
</protein>
<feature type="compositionally biased region" description="Basic and acidic residues" evidence="2">
    <location>
        <begin position="163"/>
        <end position="183"/>
    </location>
</feature>
<comment type="caution">
    <text evidence="4">The sequence shown here is derived from an EMBL/GenBank/DDBJ whole genome shotgun (WGS) entry which is preliminary data.</text>
</comment>
<evidence type="ECO:0000259" key="3">
    <source>
        <dbReference type="Pfam" id="PF00005"/>
    </source>
</evidence>
<accession>A0ABP4RQ18</accession>
<feature type="domain" description="ABC transporter" evidence="3">
    <location>
        <begin position="39"/>
        <end position="81"/>
    </location>
</feature>
<dbReference type="Gene3D" id="3.40.50.300">
    <property type="entry name" value="P-loop containing nucleotide triphosphate hydrolases"/>
    <property type="match status" value="1"/>
</dbReference>
<evidence type="ECO:0000313" key="5">
    <source>
        <dbReference type="Proteomes" id="UP001500064"/>
    </source>
</evidence>
<evidence type="ECO:0000256" key="2">
    <source>
        <dbReference type="SAM" id="MobiDB-lite"/>
    </source>
</evidence>
<dbReference type="EMBL" id="BAAAMU010000056">
    <property type="protein sequence ID" value="GAA1657354.1"/>
    <property type="molecule type" value="Genomic_DNA"/>
</dbReference>